<evidence type="ECO:0000313" key="3">
    <source>
        <dbReference type="EMBL" id="KHM49697.1"/>
    </source>
</evidence>
<feature type="domain" description="Polypeptide-transport-associated ShlB-type" evidence="2">
    <location>
        <begin position="74"/>
        <end position="123"/>
    </location>
</feature>
<reference evidence="3 4" key="1">
    <citation type="journal article" date="2013" name="PLoS ONE">
        <title>Identification and characterization of three novel lipases belonging to families II and V from Anaerovibrio lipolyticus 5ST.</title>
        <authorList>
            <person name="Prive F."/>
            <person name="Kaderbhai N.N."/>
            <person name="Girdwood S."/>
            <person name="Worgan H.J."/>
            <person name="Pinloche E."/>
            <person name="Scollan N.D."/>
            <person name="Huws S.A."/>
            <person name="Newbold C.J."/>
        </authorList>
    </citation>
    <scope>NUCLEOTIDE SEQUENCE [LARGE SCALE GENOMIC DNA]</scope>
    <source>
        <strain evidence="3 4">5S</strain>
    </source>
</reference>
<accession>A0A0B2JV33</accession>
<evidence type="ECO:0000313" key="4">
    <source>
        <dbReference type="Proteomes" id="UP000030993"/>
    </source>
</evidence>
<evidence type="ECO:0000256" key="1">
    <source>
        <dbReference type="SAM" id="MobiDB-lite"/>
    </source>
</evidence>
<gene>
    <name evidence="3" type="ORF">NZ47_12485</name>
</gene>
<comment type="caution">
    <text evidence="3">The sequence shown here is derived from an EMBL/GenBank/DDBJ whole genome shotgun (WGS) entry which is preliminary data.</text>
</comment>
<evidence type="ECO:0000259" key="2">
    <source>
        <dbReference type="Pfam" id="PF08479"/>
    </source>
</evidence>
<dbReference type="AlphaFoldDB" id="A0A0B2JV33"/>
<dbReference type="Pfam" id="PF08479">
    <property type="entry name" value="POTRA_2"/>
    <property type="match status" value="1"/>
</dbReference>
<dbReference type="InterPro" id="IPR013686">
    <property type="entry name" value="Polypept-transport_assoc_ShlB"/>
</dbReference>
<dbReference type="STRING" id="82374.NZ47_12485"/>
<sequence>MLTFIGSEVQAAPPVSGDLLPGAADPGVQLDQAREAMERERIAEQIREDEATRNEQVEGVPENEPQSADIDMKFELKKIETDPSTILKQEEIDSVTAPYIGKAITVKDLYTIIDDINNIYSKKADSVRLQFSISKTF</sequence>
<proteinExistence type="predicted"/>
<name>A0A0B2JV33_9FIRM</name>
<dbReference type="Proteomes" id="UP000030993">
    <property type="component" value="Unassembled WGS sequence"/>
</dbReference>
<dbReference type="EMBL" id="JSCE01000232">
    <property type="protein sequence ID" value="KHM49697.1"/>
    <property type="molecule type" value="Genomic_DNA"/>
</dbReference>
<dbReference type="RefSeq" id="WP_039211532.1">
    <property type="nucleotide sequence ID" value="NZ_JSCE01000232.1"/>
</dbReference>
<organism evidence="3 4">
    <name type="scientific">Anaerovibrio lipolyticus</name>
    <dbReference type="NCBI Taxonomy" id="82374"/>
    <lineage>
        <taxon>Bacteria</taxon>
        <taxon>Bacillati</taxon>
        <taxon>Bacillota</taxon>
        <taxon>Negativicutes</taxon>
        <taxon>Selenomonadales</taxon>
        <taxon>Selenomonadaceae</taxon>
        <taxon>Anaerovibrio</taxon>
    </lineage>
</organism>
<keyword evidence="4" id="KW-1185">Reference proteome</keyword>
<feature type="compositionally biased region" description="Basic and acidic residues" evidence="1">
    <location>
        <begin position="45"/>
        <end position="56"/>
    </location>
</feature>
<feature type="region of interest" description="Disordered" evidence="1">
    <location>
        <begin position="45"/>
        <end position="68"/>
    </location>
</feature>
<dbReference type="Gene3D" id="3.10.20.310">
    <property type="entry name" value="membrane protein fhac"/>
    <property type="match status" value="1"/>
</dbReference>
<protein>
    <recommendedName>
        <fullName evidence="2">Polypeptide-transport-associated ShlB-type domain-containing protein</fullName>
    </recommendedName>
</protein>
<feature type="region of interest" description="Disordered" evidence="1">
    <location>
        <begin position="1"/>
        <end position="27"/>
    </location>
</feature>